<protein>
    <submittedName>
        <fullName evidence="1">Uncharacterized protein</fullName>
    </submittedName>
</protein>
<organism evidence="1 2">
    <name type="scientific">Mycena metata</name>
    <dbReference type="NCBI Taxonomy" id="1033252"/>
    <lineage>
        <taxon>Eukaryota</taxon>
        <taxon>Fungi</taxon>
        <taxon>Dikarya</taxon>
        <taxon>Basidiomycota</taxon>
        <taxon>Agaricomycotina</taxon>
        <taxon>Agaricomycetes</taxon>
        <taxon>Agaricomycetidae</taxon>
        <taxon>Agaricales</taxon>
        <taxon>Marasmiineae</taxon>
        <taxon>Mycenaceae</taxon>
        <taxon>Mycena</taxon>
    </lineage>
</organism>
<sequence length="263" mass="28668">MPGGVLKGFLKGVLQLEESLGWKREVLNVILEDGREGGRGNEIGVAYTGTAVRSTSRMVGERDKSINININITRFNTSSDAGAARLPTCCAVPVRYTPNEDNLSENLMARDCVKISKYLPRFSSLSHICLFLGASTNTDFSLGLRLQPAGAKRRSYLVSIKILRQCWCIIKGLVGKGQGEMGTLYSFHSIYGFHLGGRMGCRGKWGGCMQRQVGADVCTVVVRAHQLGTSLPAHTSGCRGMEHLSCPKTKAYHQPEIKETKTG</sequence>
<comment type="caution">
    <text evidence="1">The sequence shown here is derived from an EMBL/GenBank/DDBJ whole genome shotgun (WGS) entry which is preliminary data.</text>
</comment>
<gene>
    <name evidence="1" type="ORF">B0H16DRAFT_1462655</name>
</gene>
<name>A0AAD7N4Y0_9AGAR</name>
<dbReference type="AlphaFoldDB" id="A0AAD7N4Y0"/>
<reference evidence="1" key="1">
    <citation type="submission" date="2023-03" db="EMBL/GenBank/DDBJ databases">
        <title>Massive genome expansion in bonnet fungi (Mycena s.s.) driven by repeated elements and novel gene families across ecological guilds.</title>
        <authorList>
            <consortium name="Lawrence Berkeley National Laboratory"/>
            <person name="Harder C.B."/>
            <person name="Miyauchi S."/>
            <person name="Viragh M."/>
            <person name="Kuo A."/>
            <person name="Thoen E."/>
            <person name="Andreopoulos B."/>
            <person name="Lu D."/>
            <person name="Skrede I."/>
            <person name="Drula E."/>
            <person name="Henrissat B."/>
            <person name="Morin E."/>
            <person name="Kohler A."/>
            <person name="Barry K."/>
            <person name="LaButti K."/>
            <person name="Morin E."/>
            <person name="Salamov A."/>
            <person name="Lipzen A."/>
            <person name="Mereny Z."/>
            <person name="Hegedus B."/>
            <person name="Baldrian P."/>
            <person name="Stursova M."/>
            <person name="Weitz H."/>
            <person name="Taylor A."/>
            <person name="Grigoriev I.V."/>
            <person name="Nagy L.G."/>
            <person name="Martin F."/>
            <person name="Kauserud H."/>
        </authorList>
    </citation>
    <scope>NUCLEOTIDE SEQUENCE</scope>
    <source>
        <strain evidence="1">CBHHK182m</strain>
    </source>
</reference>
<accession>A0AAD7N4Y0</accession>
<evidence type="ECO:0000313" key="1">
    <source>
        <dbReference type="EMBL" id="KAJ7746077.1"/>
    </source>
</evidence>
<dbReference type="EMBL" id="JARKIB010000081">
    <property type="protein sequence ID" value="KAJ7746077.1"/>
    <property type="molecule type" value="Genomic_DNA"/>
</dbReference>
<keyword evidence="2" id="KW-1185">Reference proteome</keyword>
<dbReference type="Proteomes" id="UP001215598">
    <property type="component" value="Unassembled WGS sequence"/>
</dbReference>
<proteinExistence type="predicted"/>
<evidence type="ECO:0000313" key="2">
    <source>
        <dbReference type="Proteomes" id="UP001215598"/>
    </source>
</evidence>